<dbReference type="EMBL" id="KZ819747">
    <property type="protein sequence ID" value="PWN52989.1"/>
    <property type="molecule type" value="Genomic_DNA"/>
</dbReference>
<evidence type="ECO:0000313" key="1">
    <source>
        <dbReference type="EMBL" id="PWN52989.1"/>
    </source>
</evidence>
<keyword evidence="2" id="KW-1185">Reference proteome</keyword>
<organism evidence="1 2">
    <name type="scientific">Violaceomyces palustris</name>
    <dbReference type="NCBI Taxonomy" id="1673888"/>
    <lineage>
        <taxon>Eukaryota</taxon>
        <taxon>Fungi</taxon>
        <taxon>Dikarya</taxon>
        <taxon>Basidiomycota</taxon>
        <taxon>Ustilaginomycotina</taxon>
        <taxon>Ustilaginomycetes</taxon>
        <taxon>Violaceomycetales</taxon>
        <taxon>Violaceomycetaceae</taxon>
        <taxon>Violaceomyces</taxon>
    </lineage>
</organism>
<accession>A0ACD0P4W2</accession>
<evidence type="ECO:0000313" key="2">
    <source>
        <dbReference type="Proteomes" id="UP000245626"/>
    </source>
</evidence>
<dbReference type="Proteomes" id="UP000245626">
    <property type="component" value="Unassembled WGS sequence"/>
</dbReference>
<reference evidence="1 2" key="1">
    <citation type="journal article" date="2018" name="Mol. Biol. Evol.">
        <title>Broad Genomic Sampling Reveals a Smut Pathogenic Ancestry of the Fungal Clade Ustilaginomycotina.</title>
        <authorList>
            <person name="Kijpornyongpan T."/>
            <person name="Mondo S.J."/>
            <person name="Barry K."/>
            <person name="Sandor L."/>
            <person name="Lee J."/>
            <person name="Lipzen A."/>
            <person name="Pangilinan J."/>
            <person name="LaButti K."/>
            <person name="Hainaut M."/>
            <person name="Henrissat B."/>
            <person name="Grigoriev I.V."/>
            <person name="Spatafora J.W."/>
            <person name="Aime M.C."/>
        </authorList>
    </citation>
    <scope>NUCLEOTIDE SEQUENCE [LARGE SCALE GENOMIC DNA]</scope>
    <source>
        <strain evidence="1 2">SA 807</strain>
    </source>
</reference>
<protein>
    <submittedName>
        <fullName evidence="1">Uncharacterized protein</fullName>
    </submittedName>
</protein>
<sequence length="637" mass="72353">MAYKRTSTLAGLPDQDRGWEEVQAKTFTKWLNTKLESKQIPPMSSLSTDLSDGVKLVQLMEIMGDVSLGRYYRNPRMRVQMAENVNLALEFIKSRGVVLTNVGAEDIVDGNLKLILGMIWTLILRFTIADISEEGVTAKEGLLLWCQRKTAPYKEVDVQNFTHSFKDGLALCALIHRHRPDLLNYDALPKNDPHACTRQAFQVAEQHLGIPQLLDVEDLCDVAKPDERSVMTYVAQYFHAFSSMEQAEVVSRRVATFADVMQSAWVMQLDYERRARELVKAMASIQNTWSTSTFLGTYADARSQLKLFNEYKLGTKRAWVRERTDLAALLGNIQTKLKTYHLREWVPADGLRQADLDKAWEELVKAEARRSRTINQEIRDAKETLRKKYAEAANGFERRLREIGYGIVSLEGELENQRDQVKKLQEELGPVGELLKGVEVLEKLCDEANVEENDHTVFTLDDLIFELELVTTSVSKKLAFIENQIVSRQHTNLTPAQLEEFESTFRYFDKDSSNTLTVAELGAALASLGIIYTEEDIEQIHLQLSESFGAVSYDAFLTFLREITEDTTSPDQLLEAFQGLASDKPYVTELDLRLALLPQGSIDYLKAAMPKARVENVEEEVYDYENYLSGLFGPAPQ</sequence>
<name>A0ACD0P4W2_9BASI</name>
<gene>
    <name evidence="1" type="ORF">IE53DRAFT_384549</name>
</gene>
<proteinExistence type="predicted"/>